<proteinExistence type="predicted"/>
<comment type="caution">
    <text evidence="2">The sequence shown here is derived from an EMBL/GenBank/DDBJ whole genome shotgun (WGS) entry which is preliminary data.</text>
</comment>
<evidence type="ECO:0000256" key="1">
    <source>
        <dbReference type="SAM" id="MobiDB-lite"/>
    </source>
</evidence>
<accession>A0ABT5KXZ5</accession>
<feature type="region of interest" description="Disordered" evidence="1">
    <location>
        <begin position="22"/>
        <end position="58"/>
    </location>
</feature>
<organism evidence="2 3">
    <name type="scientific">Alteromonas gilva</name>
    <dbReference type="NCBI Taxonomy" id="2987522"/>
    <lineage>
        <taxon>Bacteria</taxon>
        <taxon>Pseudomonadati</taxon>
        <taxon>Pseudomonadota</taxon>
        <taxon>Gammaproteobacteria</taxon>
        <taxon>Alteromonadales</taxon>
        <taxon>Alteromonadaceae</taxon>
        <taxon>Alteromonas/Salinimonas group</taxon>
        <taxon>Alteromonas</taxon>
    </lineage>
</organism>
<reference evidence="2 3" key="1">
    <citation type="submission" date="2022-10" db="EMBL/GenBank/DDBJ databases">
        <title>Alteromonas sp. chi3 Genome sequencing.</title>
        <authorList>
            <person name="Park S."/>
        </authorList>
    </citation>
    <scope>NUCLEOTIDE SEQUENCE [LARGE SCALE GENOMIC DNA]</scope>
    <source>
        <strain evidence="3">chi3</strain>
    </source>
</reference>
<evidence type="ECO:0000313" key="2">
    <source>
        <dbReference type="EMBL" id="MDC8829640.1"/>
    </source>
</evidence>
<protein>
    <submittedName>
        <fullName evidence="2">Uncharacterized protein</fullName>
    </submittedName>
</protein>
<dbReference type="RefSeq" id="WP_273638125.1">
    <property type="nucleotide sequence ID" value="NZ_JAQQXP010000001.1"/>
</dbReference>
<evidence type="ECO:0000313" key="3">
    <source>
        <dbReference type="Proteomes" id="UP001218788"/>
    </source>
</evidence>
<name>A0ABT5KXZ5_9ALTE</name>
<gene>
    <name evidence="2" type="ORF">OIK42_02580</name>
</gene>
<keyword evidence="3" id="KW-1185">Reference proteome</keyword>
<dbReference type="EMBL" id="JAQQXP010000001">
    <property type="protein sequence ID" value="MDC8829640.1"/>
    <property type="molecule type" value="Genomic_DNA"/>
</dbReference>
<sequence>MDTKALRDKAFFCIGSILTADVKGHKDPKQGSQNKQRGVNMMGVPQAPKYKVAGRHSQ</sequence>
<dbReference type="Proteomes" id="UP001218788">
    <property type="component" value="Unassembled WGS sequence"/>
</dbReference>